<dbReference type="Pfam" id="PF13447">
    <property type="entry name" value="Multi-haem_cyto"/>
    <property type="match status" value="2"/>
</dbReference>
<dbReference type="PANTHER" id="PTHR35038">
    <property type="entry name" value="DISSIMILATORY SULFITE REDUCTASE SIRA"/>
    <property type="match status" value="1"/>
</dbReference>
<dbReference type="Proteomes" id="UP000784128">
    <property type="component" value="Unassembled WGS sequence"/>
</dbReference>
<comment type="caution">
    <text evidence="3">The sequence shown here is derived from an EMBL/GenBank/DDBJ whole genome shotgun (WGS) entry which is preliminary data.</text>
</comment>
<keyword evidence="1 2" id="KW-0732">Signal</keyword>
<evidence type="ECO:0000256" key="2">
    <source>
        <dbReference type="SAM" id="SignalP"/>
    </source>
</evidence>
<proteinExistence type="predicted"/>
<evidence type="ECO:0000313" key="3">
    <source>
        <dbReference type="EMBL" id="MBT1071063.1"/>
    </source>
</evidence>
<dbReference type="InterPro" id="IPR051829">
    <property type="entry name" value="Multiheme_Cytochr_ET"/>
</dbReference>
<dbReference type="Gene3D" id="1.10.780.10">
    <property type="entry name" value="Hydroxylamine Oxidoreductase, Chain A, domain 1"/>
    <property type="match status" value="1"/>
</dbReference>
<feature type="signal peptide" evidence="2">
    <location>
        <begin position="1"/>
        <end position="27"/>
    </location>
</feature>
<organism evidence="3 4">
    <name type="scientific">Pelotalea chapellei</name>
    <dbReference type="NCBI Taxonomy" id="44671"/>
    <lineage>
        <taxon>Bacteria</taxon>
        <taxon>Pseudomonadati</taxon>
        <taxon>Thermodesulfobacteriota</taxon>
        <taxon>Desulfuromonadia</taxon>
        <taxon>Geobacterales</taxon>
        <taxon>Geobacteraceae</taxon>
        <taxon>Pelotalea</taxon>
    </lineage>
</organism>
<sequence>MARQIASWLSVMAAVTLVALIFSPVNAAQTQGGKSACITCHEKVTPGIVKQFLSGKMGKTMDCSSCHGKEHMSANDVAKVKLPTPDTCATCHAERVKEYREGKHALAWTAMKAMPMITHQPMAVGGGDLKGCSACHKVGEKAASELKRYGSGACDSCHTRHSFSRAEAKDPRACRTCHMGFDHPQWEMWQTSKHGSIWEIEPTTGRAPTCQNCHMPDGKHDVITSWGFLALRLPEDDKQWMENRVTILKAIGVLDEAGKPTERLDAIKAAKVARLDKASFDKARAKMIDACTQCHSRSYAETNLNAGDEVIREVDQVFADSIRTVKGLYDDGILVKPKGWKYAPDLLQFYEAQSAVEQELYLIFLEYRQRAFQGAFHMNPDYMHWYGWAKVKEAAARIQEDARRMRQEHKKM</sequence>
<accession>A0ABS5U5X7</accession>
<evidence type="ECO:0000313" key="4">
    <source>
        <dbReference type="Proteomes" id="UP000784128"/>
    </source>
</evidence>
<feature type="chain" id="PRO_5046544240" evidence="2">
    <location>
        <begin position="28"/>
        <end position="412"/>
    </location>
</feature>
<evidence type="ECO:0000256" key="1">
    <source>
        <dbReference type="ARBA" id="ARBA00022729"/>
    </source>
</evidence>
<dbReference type="InterPro" id="IPR036280">
    <property type="entry name" value="Multihaem_cyt_sf"/>
</dbReference>
<protein>
    <submittedName>
        <fullName evidence="3">Cytochrome C</fullName>
    </submittedName>
</protein>
<dbReference type="SUPFAM" id="SSF48695">
    <property type="entry name" value="Multiheme cytochromes"/>
    <property type="match status" value="1"/>
</dbReference>
<keyword evidence="4" id="KW-1185">Reference proteome</keyword>
<gene>
    <name evidence="3" type="ORF">KJB30_04660</name>
</gene>
<dbReference type="PANTHER" id="PTHR35038:SF8">
    <property type="entry name" value="C-TYPE POLYHEME CYTOCHROME OMCC"/>
    <property type="match status" value="1"/>
</dbReference>
<dbReference type="EMBL" id="JAHDYS010000003">
    <property type="protein sequence ID" value="MBT1071063.1"/>
    <property type="molecule type" value="Genomic_DNA"/>
</dbReference>
<dbReference type="Gene3D" id="1.20.850.10">
    <property type="entry name" value="Hydroxylamine Oxidoreductase, Chain A, domain 2"/>
    <property type="match status" value="1"/>
</dbReference>
<reference evidence="3 4" key="1">
    <citation type="submission" date="2021-05" db="EMBL/GenBank/DDBJ databases">
        <title>The draft genome of Geobacter chapellei DSM 13688.</title>
        <authorList>
            <person name="Xu Z."/>
            <person name="Masuda Y."/>
            <person name="Itoh H."/>
            <person name="Senoo K."/>
        </authorList>
    </citation>
    <scope>NUCLEOTIDE SEQUENCE [LARGE SCALE GENOMIC DNA]</scope>
    <source>
        <strain evidence="3 4">DSM 13688</strain>
    </source>
</reference>
<name>A0ABS5U5X7_9BACT</name>